<dbReference type="Gene3D" id="2.40.110.10">
    <property type="entry name" value="Butyryl-CoA Dehydrogenase, subunit A, domain 2"/>
    <property type="match status" value="2"/>
</dbReference>
<dbReference type="STRING" id="431595.K3WP95"/>
<dbReference type="InParanoid" id="K3WP95"/>
<dbReference type="AlphaFoldDB" id="K3WP95"/>
<evidence type="ECO:0000313" key="2">
    <source>
        <dbReference type="Proteomes" id="UP000019132"/>
    </source>
</evidence>
<dbReference type="GO" id="GO:0055088">
    <property type="term" value="P:lipid homeostasis"/>
    <property type="evidence" value="ECO:0007669"/>
    <property type="project" value="TreeGrafter"/>
</dbReference>
<dbReference type="EMBL" id="GL376635">
    <property type="status" value="NOT_ANNOTATED_CDS"/>
    <property type="molecule type" value="Genomic_DNA"/>
</dbReference>
<dbReference type="HOGENOM" id="CLU_1622318_0_0_1"/>
<reference evidence="1" key="3">
    <citation type="submission" date="2015-02" db="UniProtKB">
        <authorList>
            <consortium name="EnsemblProtists"/>
        </authorList>
    </citation>
    <scope>IDENTIFICATION</scope>
    <source>
        <strain evidence="1">DAOM BR144</strain>
    </source>
</reference>
<dbReference type="GO" id="GO:0005504">
    <property type="term" value="F:fatty acid binding"/>
    <property type="evidence" value="ECO:0007669"/>
    <property type="project" value="TreeGrafter"/>
</dbReference>
<reference evidence="2" key="1">
    <citation type="journal article" date="2010" name="Genome Biol.">
        <title>Genome sequence of the necrotrophic plant pathogen Pythium ultimum reveals original pathogenicity mechanisms and effector repertoire.</title>
        <authorList>
            <person name="Levesque C.A."/>
            <person name="Brouwer H."/>
            <person name="Cano L."/>
            <person name="Hamilton J.P."/>
            <person name="Holt C."/>
            <person name="Huitema E."/>
            <person name="Raffaele S."/>
            <person name="Robideau G.P."/>
            <person name="Thines M."/>
            <person name="Win J."/>
            <person name="Zerillo M.M."/>
            <person name="Beakes G.W."/>
            <person name="Boore J.L."/>
            <person name="Busam D."/>
            <person name="Dumas B."/>
            <person name="Ferriera S."/>
            <person name="Fuerstenberg S.I."/>
            <person name="Gachon C.M."/>
            <person name="Gaulin E."/>
            <person name="Govers F."/>
            <person name="Grenville-Briggs L."/>
            <person name="Horner N."/>
            <person name="Hostetler J."/>
            <person name="Jiang R.H."/>
            <person name="Johnson J."/>
            <person name="Krajaejun T."/>
            <person name="Lin H."/>
            <person name="Meijer H.J."/>
            <person name="Moore B."/>
            <person name="Morris P."/>
            <person name="Phuntmart V."/>
            <person name="Puiu D."/>
            <person name="Shetty J."/>
            <person name="Stajich J.E."/>
            <person name="Tripathy S."/>
            <person name="Wawra S."/>
            <person name="van West P."/>
            <person name="Whitty B.R."/>
            <person name="Coutinho P.M."/>
            <person name="Henrissat B."/>
            <person name="Martin F."/>
            <person name="Thomas P.D."/>
            <person name="Tyler B.M."/>
            <person name="De Vries R.P."/>
            <person name="Kamoun S."/>
            <person name="Yandell M."/>
            <person name="Tisserat N."/>
            <person name="Buell C.R."/>
        </authorList>
    </citation>
    <scope>NUCLEOTIDE SEQUENCE</scope>
    <source>
        <strain evidence="2">DAOM:BR144</strain>
    </source>
</reference>
<dbReference type="GO" id="GO:0033540">
    <property type="term" value="P:fatty acid beta-oxidation using acyl-CoA oxidase"/>
    <property type="evidence" value="ECO:0007669"/>
    <property type="project" value="TreeGrafter"/>
</dbReference>
<dbReference type="GO" id="GO:0005777">
    <property type="term" value="C:peroxisome"/>
    <property type="evidence" value="ECO:0007669"/>
    <property type="project" value="InterPro"/>
</dbReference>
<dbReference type="Proteomes" id="UP000019132">
    <property type="component" value="Unassembled WGS sequence"/>
</dbReference>
<keyword evidence="2" id="KW-1185">Reference proteome</keyword>
<accession>K3WP95</accession>
<dbReference type="PANTHER" id="PTHR10909:SF250">
    <property type="entry name" value="PEROXISOMAL ACYL-COENZYME A OXIDASE 1"/>
    <property type="match status" value="1"/>
</dbReference>
<protein>
    <recommendedName>
        <fullName evidence="3">Acyl-coenzyme A oxidase N-terminal domain-containing protein</fullName>
    </recommendedName>
</protein>
<dbReference type="InterPro" id="IPR012258">
    <property type="entry name" value="Acyl-CoA_oxidase"/>
</dbReference>
<organism evidence="1 2">
    <name type="scientific">Globisporangium ultimum (strain ATCC 200006 / CBS 805.95 / DAOM BR144)</name>
    <name type="common">Pythium ultimum</name>
    <dbReference type="NCBI Taxonomy" id="431595"/>
    <lineage>
        <taxon>Eukaryota</taxon>
        <taxon>Sar</taxon>
        <taxon>Stramenopiles</taxon>
        <taxon>Oomycota</taxon>
        <taxon>Peronosporomycetes</taxon>
        <taxon>Pythiales</taxon>
        <taxon>Pythiaceae</taxon>
        <taxon>Globisporangium</taxon>
    </lineage>
</organism>
<dbReference type="eggNOG" id="KOG0136">
    <property type="taxonomic scope" value="Eukaryota"/>
</dbReference>
<dbReference type="GO" id="GO:0071949">
    <property type="term" value="F:FAD binding"/>
    <property type="evidence" value="ECO:0007669"/>
    <property type="project" value="InterPro"/>
</dbReference>
<dbReference type="PANTHER" id="PTHR10909">
    <property type="entry name" value="ELECTRON TRANSPORT OXIDOREDUCTASE"/>
    <property type="match status" value="1"/>
</dbReference>
<evidence type="ECO:0008006" key="3">
    <source>
        <dbReference type="Google" id="ProtNLM"/>
    </source>
</evidence>
<dbReference type="EnsemblProtists" id="PYU1_T006787">
    <property type="protein sequence ID" value="PYU1_T006787"/>
    <property type="gene ID" value="PYU1_G006773"/>
</dbReference>
<reference evidence="2" key="2">
    <citation type="submission" date="2010-04" db="EMBL/GenBank/DDBJ databases">
        <authorList>
            <person name="Buell R."/>
            <person name="Hamilton J."/>
            <person name="Hostetler J."/>
        </authorList>
    </citation>
    <scope>NUCLEOTIDE SEQUENCE [LARGE SCALE GENOMIC DNA]</scope>
    <source>
        <strain evidence="2">DAOM:BR144</strain>
    </source>
</reference>
<dbReference type="VEuPathDB" id="FungiDB:PYU1_G006773"/>
<dbReference type="SUPFAM" id="SSF56645">
    <property type="entry name" value="Acyl-CoA dehydrogenase NM domain-like"/>
    <property type="match status" value="1"/>
</dbReference>
<name>K3WP95_GLOUD</name>
<dbReference type="GO" id="GO:0003997">
    <property type="term" value="F:acyl-CoA oxidase activity"/>
    <property type="evidence" value="ECO:0007669"/>
    <property type="project" value="InterPro"/>
</dbReference>
<dbReference type="InterPro" id="IPR009100">
    <property type="entry name" value="AcylCoA_DH/oxidase_NM_dom_sf"/>
</dbReference>
<evidence type="ECO:0000313" key="1">
    <source>
        <dbReference type="EnsemblProtists" id="PYU1_T006787"/>
    </source>
</evidence>
<sequence>MTAVELKDLAPLLFKKERAGGDLDAAQLCLVTNLLRGEHTRTGCDWLKTYAQTELGHGSNIQELETTARFDKERRSSLPIHQLKQVASGGFEGSAKPQHTPSCMHDHQPLSGIEVSDIDPQVSFNAIDNGYCTFGIPRDSMLMRYVKVLPDGNFAKPEMDKWCT</sequence>
<proteinExistence type="predicted"/>
<dbReference type="InterPro" id="IPR046373">
    <property type="entry name" value="Acyl-CoA_Oxase/DH_mid-dom_sf"/>
</dbReference>